<evidence type="ECO:0000256" key="2">
    <source>
        <dbReference type="PROSITE-ProRule" id="PRU00335"/>
    </source>
</evidence>
<reference evidence="4 5" key="1">
    <citation type="submission" date="2019-08" db="EMBL/GenBank/DDBJ databases">
        <title>In-depth cultivation of the pig gut microbiome towards novel bacterial diversity and tailored functional studies.</title>
        <authorList>
            <person name="Wylensek D."/>
            <person name="Hitch T.C.A."/>
            <person name="Clavel T."/>
        </authorList>
    </citation>
    <scope>NUCLEOTIDE SEQUENCE [LARGE SCALE GENOMIC DNA]</scope>
    <source>
        <strain evidence="4 5">WCA3-601-WT-6H</strain>
    </source>
</reference>
<evidence type="ECO:0000256" key="1">
    <source>
        <dbReference type="ARBA" id="ARBA00023125"/>
    </source>
</evidence>
<feature type="DNA-binding region" description="H-T-H motif" evidence="2">
    <location>
        <begin position="33"/>
        <end position="52"/>
    </location>
</feature>
<evidence type="ECO:0000313" key="5">
    <source>
        <dbReference type="Proteomes" id="UP000476055"/>
    </source>
</evidence>
<dbReference type="SUPFAM" id="SSF46689">
    <property type="entry name" value="Homeodomain-like"/>
    <property type="match status" value="1"/>
</dbReference>
<accession>A0A6L5YJ75</accession>
<keyword evidence="1 2" id="KW-0238">DNA-binding</keyword>
<gene>
    <name evidence="4" type="ORF">FYJ59_09505</name>
</gene>
<organism evidence="4 5">
    <name type="scientific">Waltera intestinalis</name>
    <dbReference type="NCBI Taxonomy" id="2606635"/>
    <lineage>
        <taxon>Bacteria</taxon>
        <taxon>Bacillati</taxon>
        <taxon>Bacillota</taxon>
        <taxon>Clostridia</taxon>
        <taxon>Lachnospirales</taxon>
        <taxon>Lachnospiraceae</taxon>
        <taxon>Waltera</taxon>
    </lineage>
</organism>
<feature type="domain" description="HTH tetR-type" evidence="3">
    <location>
        <begin position="10"/>
        <end position="70"/>
    </location>
</feature>
<dbReference type="InterPro" id="IPR009057">
    <property type="entry name" value="Homeodomain-like_sf"/>
</dbReference>
<dbReference type="Proteomes" id="UP000476055">
    <property type="component" value="Unassembled WGS sequence"/>
</dbReference>
<dbReference type="PRINTS" id="PR00455">
    <property type="entry name" value="HTHTETR"/>
</dbReference>
<dbReference type="GO" id="GO:0000976">
    <property type="term" value="F:transcription cis-regulatory region binding"/>
    <property type="evidence" value="ECO:0007669"/>
    <property type="project" value="TreeGrafter"/>
</dbReference>
<dbReference type="Gene3D" id="1.10.357.10">
    <property type="entry name" value="Tetracycline Repressor, domain 2"/>
    <property type="match status" value="1"/>
</dbReference>
<dbReference type="PANTHER" id="PTHR30055">
    <property type="entry name" value="HTH-TYPE TRANSCRIPTIONAL REGULATOR RUTR"/>
    <property type="match status" value="1"/>
</dbReference>
<comment type="caution">
    <text evidence="4">The sequence shown here is derived from an EMBL/GenBank/DDBJ whole genome shotgun (WGS) entry which is preliminary data.</text>
</comment>
<dbReference type="InterPro" id="IPR001647">
    <property type="entry name" value="HTH_TetR"/>
</dbReference>
<name>A0A6L5YJ75_9FIRM</name>
<proteinExistence type="predicted"/>
<protein>
    <submittedName>
        <fullName evidence="4">TetR/AcrR family transcriptional regulator</fullName>
    </submittedName>
</protein>
<dbReference type="GO" id="GO:0003700">
    <property type="term" value="F:DNA-binding transcription factor activity"/>
    <property type="evidence" value="ECO:0007669"/>
    <property type="project" value="TreeGrafter"/>
</dbReference>
<dbReference type="AlphaFoldDB" id="A0A6L5YJ75"/>
<sequence>MNEKFFDLKKEKQDRMINAALKVFALHGYRHACTDDIVKEAAISKGLLFHYFGSKLGVYAFVYDYSVRYLLLELSTAVDAKETDLFALLQQVECGKMHAMCGYPYLQPFLNRAQTENVSEALLAVEERKQQLEDYLESVFARADLGKYASAEDAVKLRKMLELTIKGLMNERILEDAFQPEMLYEEITEYLNLSRRLAERSTQPSDEAFSEK</sequence>
<dbReference type="EMBL" id="VUMU01000011">
    <property type="protein sequence ID" value="MST58464.1"/>
    <property type="molecule type" value="Genomic_DNA"/>
</dbReference>
<dbReference type="PROSITE" id="PS50977">
    <property type="entry name" value="HTH_TETR_2"/>
    <property type="match status" value="1"/>
</dbReference>
<dbReference type="PANTHER" id="PTHR30055:SF226">
    <property type="entry name" value="HTH-TYPE TRANSCRIPTIONAL REGULATOR PKSA"/>
    <property type="match status" value="1"/>
</dbReference>
<dbReference type="Pfam" id="PF00440">
    <property type="entry name" value="TetR_N"/>
    <property type="match status" value="1"/>
</dbReference>
<keyword evidence="5" id="KW-1185">Reference proteome</keyword>
<evidence type="ECO:0000313" key="4">
    <source>
        <dbReference type="EMBL" id="MST58464.1"/>
    </source>
</evidence>
<evidence type="ECO:0000259" key="3">
    <source>
        <dbReference type="PROSITE" id="PS50977"/>
    </source>
</evidence>
<dbReference type="RefSeq" id="WP_118546783.1">
    <property type="nucleotide sequence ID" value="NZ_DAWCKG010000160.1"/>
</dbReference>
<dbReference type="InterPro" id="IPR050109">
    <property type="entry name" value="HTH-type_TetR-like_transc_reg"/>
</dbReference>